<evidence type="ECO:0000256" key="1">
    <source>
        <dbReference type="ARBA" id="ARBA00022722"/>
    </source>
</evidence>
<dbReference type="SMART" id="SM00475">
    <property type="entry name" value="53EXOc"/>
    <property type="match status" value="1"/>
</dbReference>
<protein>
    <recommendedName>
        <fullName evidence="6">5'-3' exonuclease</fullName>
    </recommendedName>
</protein>
<evidence type="ECO:0000256" key="6">
    <source>
        <dbReference type="ARBA" id="ARBA00050026"/>
    </source>
</evidence>
<comment type="caution">
    <text evidence="8">The sequence shown here is derived from an EMBL/GenBank/DDBJ whole genome shotgun (WGS) entry which is preliminary data.</text>
</comment>
<dbReference type="CDD" id="cd09859">
    <property type="entry name" value="PIN_53EXO"/>
    <property type="match status" value="1"/>
</dbReference>
<evidence type="ECO:0000259" key="7">
    <source>
        <dbReference type="SMART" id="SM00475"/>
    </source>
</evidence>
<keyword evidence="8" id="KW-0255">Endonuclease</keyword>
<dbReference type="GO" id="GO:0017108">
    <property type="term" value="F:5'-flap endonuclease activity"/>
    <property type="evidence" value="ECO:0007669"/>
    <property type="project" value="InterPro"/>
</dbReference>
<dbReference type="Proteomes" id="UP000187085">
    <property type="component" value="Unassembled WGS sequence"/>
</dbReference>
<dbReference type="InterPro" id="IPR020046">
    <property type="entry name" value="5-3_exonucl_a-hlix_arch_N"/>
</dbReference>
<evidence type="ECO:0000313" key="9">
    <source>
        <dbReference type="Proteomes" id="UP000187085"/>
    </source>
</evidence>
<accession>A0A1R1LHJ3</accession>
<keyword evidence="4" id="KW-0238">DNA-binding</keyword>
<dbReference type="CDD" id="cd09898">
    <property type="entry name" value="H3TH_53EXO"/>
    <property type="match status" value="1"/>
</dbReference>
<keyword evidence="3" id="KW-0269">Exonuclease</keyword>
<gene>
    <name evidence="8" type="ORF">BKD30_04435</name>
</gene>
<dbReference type="OrthoDB" id="9806424at2"/>
<dbReference type="PANTHER" id="PTHR42646:SF2">
    <property type="entry name" value="5'-3' EXONUCLEASE FAMILY PROTEIN"/>
    <property type="match status" value="1"/>
</dbReference>
<dbReference type="EMBL" id="MRDE01000018">
    <property type="protein sequence ID" value="OMH27008.1"/>
    <property type="molecule type" value="Genomic_DNA"/>
</dbReference>
<dbReference type="GO" id="GO:0008409">
    <property type="term" value="F:5'-3' exonuclease activity"/>
    <property type="evidence" value="ECO:0007669"/>
    <property type="project" value="InterPro"/>
</dbReference>
<keyword evidence="9" id="KW-1185">Reference proteome</keyword>
<dbReference type="InterPro" id="IPR008918">
    <property type="entry name" value="HhH2"/>
</dbReference>
<dbReference type="AlphaFoldDB" id="A0A1R1LHJ3"/>
<sequence>MLLDTAAMYFRAFHGLPDSLKAADGTSVNAVRGLLDAVARLIGEYRPTDLVACWDENWRPHWRTALIPGYKAHRVRTAVPGGTDVEDTPESLEPQVPLIRRTLGALGIAVVGAADHEADDVIGTLATRADRPVDVVTSDRDLFQLVDDAAGVRVINTARGMNRIEVVTEAVIRQKYGIAAAQYADFATLRGDTSDGLPGVAGVGEKTAAGLIADHGDLDGVIAAAADAGSGMSRGARAKIIAATDYLAAAAPVVRVVRDLDLGDVDTQLRPITGKYRERVEALGEQWNLGGSVGRVVKALDPR</sequence>
<dbReference type="GO" id="GO:0003677">
    <property type="term" value="F:DNA binding"/>
    <property type="evidence" value="ECO:0007669"/>
    <property type="project" value="UniProtKB-KW"/>
</dbReference>
<proteinExistence type="predicted"/>
<dbReference type="Pfam" id="PF02739">
    <property type="entry name" value="5_3_exonuc_N"/>
    <property type="match status" value="1"/>
</dbReference>
<dbReference type="InterPro" id="IPR038969">
    <property type="entry name" value="FEN"/>
</dbReference>
<dbReference type="InterPro" id="IPR029060">
    <property type="entry name" value="PIN-like_dom_sf"/>
</dbReference>
<dbReference type="SUPFAM" id="SSF47807">
    <property type="entry name" value="5' to 3' exonuclease, C-terminal subdomain"/>
    <property type="match status" value="1"/>
</dbReference>
<evidence type="ECO:0000256" key="2">
    <source>
        <dbReference type="ARBA" id="ARBA00022801"/>
    </source>
</evidence>
<dbReference type="PANTHER" id="PTHR42646">
    <property type="entry name" value="FLAP ENDONUCLEASE XNI"/>
    <property type="match status" value="1"/>
</dbReference>
<dbReference type="Pfam" id="PF01367">
    <property type="entry name" value="5_3_exonuc"/>
    <property type="match status" value="1"/>
</dbReference>
<feature type="domain" description="5'-3' exonuclease" evidence="7">
    <location>
        <begin position="1"/>
        <end position="272"/>
    </location>
</feature>
<name>A0A1R1LHJ3_9MICC</name>
<dbReference type="GO" id="GO:0033567">
    <property type="term" value="P:DNA replication, Okazaki fragment processing"/>
    <property type="evidence" value="ECO:0007669"/>
    <property type="project" value="InterPro"/>
</dbReference>
<dbReference type="SUPFAM" id="SSF88723">
    <property type="entry name" value="PIN domain-like"/>
    <property type="match status" value="1"/>
</dbReference>
<evidence type="ECO:0000256" key="4">
    <source>
        <dbReference type="ARBA" id="ARBA00023125"/>
    </source>
</evidence>
<dbReference type="Gene3D" id="1.10.150.20">
    <property type="entry name" value="5' to 3' exonuclease, C-terminal subdomain"/>
    <property type="match status" value="1"/>
</dbReference>
<keyword evidence="2" id="KW-0378">Hydrolase</keyword>
<dbReference type="SMART" id="SM00279">
    <property type="entry name" value="HhH2"/>
    <property type="match status" value="1"/>
</dbReference>
<evidence type="ECO:0000313" key="8">
    <source>
        <dbReference type="EMBL" id="OMH27008.1"/>
    </source>
</evidence>
<reference evidence="8 9" key="1">
    <citation type="submission" date="2016-12" db="EMBL/GenBank/DDBJ databases">
        <title>Draft genome of Tersicoccus phoenicis 1P05MA.</title>
        <authorList>
            <person name="Nakajima Y."/>
            <person name="Yoshizawa S."/>
            <person name="Nakamura K."/>
            <person name="Ogura Y."/>
            <person name="Hayashi T."/>
            <person name="Kogure K."/>
        </authorList>
    </citation>
    <scope>NUCLEOTIDE SEQUENCE [LARGE SCALE GENOMIC DNA]</scope>
    <source>
        <strain evidence="8 9">1p05MA</strain>
    </source>
</reference>
<evidence type="ECO:0000256" key="5">
    <source>
        <dbReference type="ARBA" id="ARBA00049957"/>
    </source>
</evidence>
<dbReference type="Gene3D" id="3.40.50.1010">
    <property type="entry name" value="5'-nuclease"/>
    <property type="match status" value="1"/>
</dbReference>
<dbReference type="InterPro" id="IPR002421">
    <property type="entry name" value="5-3_exonuclease"/>
</dbReference>
<keyword evidence="1" id="KW-0540">Nuclease</keyword>
<dbReference type="InterPro" id="IPR036279">
    <property type="entry name" value="5-3_exonuclease_C_sf"/>
</dbReference>
<evidence type="ECO:0000256" key="3">
    <source>
        <dbReference type="ARBA" id="ARBA00022839"/>
    </source>
</evidence>
<organism evidence="8 9">
    <name type="scientific">Tersicoccus phoenicis</name>
    <dbReference type="NCBI Taxonomy" id="554083"/>
    <lineage>
        <taxon>Bacteria</taxon>
        <taxon>Bacillati</taxon>
        <taxon>Actinomycetota</taxon>
        <taxon>Actinomycetes</taxon>
        <taxon>Micrococcales</taxon>
        <taxon>Micrococcaceae</taxon>
        <taxon>Tersicoccus</taxon>
    </lineage>
</organism>
<dbReference type="InterPro" id="IPR020045">
    <property type="entry name" value="DNA_polI_H3TH"/>
</dbReference>
<comment type="function">
    <text evidence="5">5'-3' exonuclease acting preferentially on double-stranded DNA.</text>
</comment>
<dbReference type="STRING" id="554083.BKD30_04435"/>